<proteinExistence type="inferred from homology"/>
<protein>
    <recommendedName>
        <fullName evidence="4">phosphoserine phosphatase</fullName>
        <ecNumber evidence="4">3.1.3.3</ecNumber>
    </recommendedName>
    <alternativeName>
        <fullName evidence="10">O-phosphoserine phosphohydrolase</fullName>
    </alternativeName>
</protein>
<evidence type="ECO:0000256" key="10">
    <source>
        <dbReference type="ARBA" id="ARBA00031693"/>
    </source>
</evidence>
<accession>A0A1T4X4A3</accession>
<feature type="active site" description="Proton donor" evidence="13">
    <location>
        <position position="36"/>
    </location>
</feature>
<evidence type="ECO:0000256" key="4">
    <source>
        <dbReference type="ARBA" id="ARBA00012640"/>
    </source>
</evidence>
<dbReference type="AlphaFoldDB" id="A0A1T4X4A3"/>
<evidence type="ECO:0000256" key="1">
    <source>
        <dbReference type="ARBA" id="ARBA00001946"/>
    </source>
</evidence>
<dbReference type="InterPro" id="IPR023214">
    <property type="entry name" value="HAD_sf"/>
</dbReference>
<keyword evidence="5" id="KW-0028">Amino-acid biosynthesis</keyword>
<dbReference type="GO" id="GO:0000287">
    <property type="term" value="F:magnesium ion binding"/>
    <property type="evidence" value="ECO:0007669"/>
    <property type="project" value="TreeGrafter"/>
</dbReference>
<dbReference type="SFLD" id="SFLDS00003">
    <property type="entry name" value="Haloacid_Dehalogenase"/>
    <property type="match status" value="1"/>
</dbReference>
<dbReference type="EC" id="3.1.3.3" evidence="4"/>
<evidence type="ECO:0000256" key="7">
    <source>
        <dbReference type="ARBA" id="ARBA00022801"/>
    </source>
</evidence>
<dbReference type="GO" id="GO:0036424">
    <property type="term" value="F:L-phosphoserine phosphatase activity"/>
    <property type="evidence" value="ECO:0007669"/>
    <property type="project" value="InterPro"/>
</dbReference>
<organism evidence="14 15">
    <name type="scientific">Agreia bicolorata</name>
    <dbReference type="NCBI Taxonomy" id="110935"/>
    <lineage>
        <taxon>Bacteria</taxon>
        <taxon>Bacillati</taxon>
        <taxon>Actinomycetota</taxon>
        <taxon>Actinomycetes</taxon>
        <taxon>Micrococcales</taxon>
        <taxon>Microbacteriaceae</taxon>
        <taxon>Agreia</taxon>
    </lineage>
</organism>
<comment type="cofactor">
    <cofactor evidence="1">
        <name>Mg(2+)</name>
        <dbReference type="ChEBI" id="CHEBI:18420"/>
    </cofactor>
</comment>
<dbReference type="Pfam" id="PF12710">
    <property type="entry name" value="HAD"/>
    <property type="match status" value="1"/>
</dbReference>
<dbReference type="InterPro" id="IPR036412">
    <property type="entry name" value="HAD-like_sf"/>
</dbReference>
<evidence type="ECO:0000313" key="14">
    <source>
        <dbReference type="EMBL" id="SKA84470.1"/>
    </source>
</evidence>
<feature type="active site" description="Nucleophile" evidence="13">
    <location>
        <position position="34"/>
    </location>
</feature>
<dbReference type="RefSeq" id="WP_078713339.1">
    <property type="nucleotide sequence ID" value="NZ_FUYG01000002.1"/>
</dbReference>
<dbReference type="SFLD" id="SFLDG01136">
    <property type="entry name" value="C1.6:_Phosphoserine_Phosphatas"/>
    <property type="match status" value="1"/>
</dbReference>
<dbReference type="SUPFAM" id="SSF56784">
    <property type="entry name" value="HAD-like"/>
    <property type="match status" value="1"/>
</dbReference>
<comment type="similarity">
    <text evidence="3">Belongs to the HAD-like hydrolase superfamily. SerB family.</text>
</comment>
<keyword evidence="7" id="KW-0378">Hydrolase</keyword>
<reference evidence="15" key="1">
    <citation type="submission" date="2017-02" db="EMBL/GenBank/DDBJ databases">
        <authorList>
            <person name="Varghese N."/>
            <person name="Submissions S."/>
        </authorList>
    </citation>
    <scope>NUCLEOTIDE SEQUENCE [LARGE SCALE GENOMIC DNA]</scope>
    <source>
        <strain evidence="15">VKM Ac-2052</strain>
    </source>
</reference>
<keyword evidence="6" id="KW-0479">Metal-binding</keyword>
<comment type="catalytic activity">
    <reaction evidence="11">
        <text>O-phospho-L-serine + H2O = L-serine + phosphate</text>
        <dbReference type="Rhea" id="RHEA:21208"/>
        <dbReference type="ChEBI" id="CHEBI:15377"/>
        <dbReference type="ChEBI" id="CHEBI:33384"/>
        <dbReference type="ChEBI" id="CHEBI:43474"/>
        <dbReference type="ChEBI" id="CHEBI:57524"/>
        <dbReference type="EC" id="3.1.3.3"/>
    </reaction>
</comment>
<evidence type="ECO:0000256" key="13">
    <source>
        <dbReference type="PIRSR" id="PIRSR604469-1"/>
    </source>
</evidence>
<evidence type="ECO:0000256" key="5">
    <source>
        <dbReference type="ARBA" id="ARBA00022605"/>
    </source>
</evidence>
<dbReference type="SFLD" id="SFLDF00029">
    <property type="entry name" value="phosphoserine_phosphatase"/>
    <property type="match status" value="1"/>
</dbReference>
<dbReference type="GO" id="GO:0006564">
    <property type="term" value="P:L-serine biosynthetic process"/>
    <property type="evidence" value="ECO:0007669"/>
    <property type="project" value="UniProtKB-KW"/>
</dbReference>
<dbReference type="CDD" id="cd07500">
    <property type="entry name" value="HAD_PSP"/>
    <property type="match status" value="1"/>
</dbReference>
<evidence type="ECO:0000256" key="8">
    <source>
        <dbReference type="ARBA" id="ARBA00022842"/>
    </source>
</evidence>
<evidence type="ECO:0000313" key="15">
    <source>
        <dbReference type="Proteomes" id="UP000189735"/>
    </source>
</evidence>
<dbReference type="InterPro" id="IPR050582">
    <property type="entry name" value="HAD-like_SerB"/>
</dbReference>
<sequence>MSLTSEAVQHSPGRQPIDSRISSQDASRFLVVLDVDSTLIENEVIEMLAQAAGSFAEVAEITERAMSGELDFEQSLRSRVATLEGLPVAQLPDIAAQIRLTAGAQQMIDTLHANNSVVGVVSGGFHELLDELAGEVGLDFWRANRLDVRDGKLTGAVLGPVIDAEAKASALTEWASVYKVPRSRTVAVGDGANDLQMMKAAGLSIAFDARPVVRRSANVAISERDLSQVLPALGLRG</sequence>
<dbReference type="EMBL" id="FUYG01000002">
    <property type="protein sequence ID" value="SKA84470.1"/>
    <property type="molecule type" value="Genomic_DNA"/>
</dbReference>
<dbReference type="PANTHER" id="PTHR43344">
    <property type="entry name" value="PHOSPHOSERINE PHOSPHATASE"/>
    <property type="match status" value="1"/>
</dbReference>
<dbReference type="NCBIfam" id="TIGR00338">
    <property type="entry name" value="serB"/>
    <property type="match status" value="1"/>
</dbReference>
<comment type="pathway">
    <text evidence="2">Amino-acid biosynthesis; L-serine biosynthesis; L-serine from 3-phospho-D-glycerate: step 3/3.</text>
</comment>
<evidence type="ECO:0000256" key="12">
    <source>
        <dbReference type="ARBA" id="ARBA00048523"/>
    </source>
</evidence>
<dbReference type="NCBIfam" id="TIGR01488">
    <property type="entry name" value="HAD-SF-IB"/>
    <property type="match status" value="1"/>
</dbReference>
<evidence type="ECO:0000256" key="11">
    <source>
        <dbReference type="ARBA" id="ARBA00048138"/>
    </source>
</evidence>
<dbReference type="GO" id="GO:0005737">
    <property type="term" value="C:cytoplasm"/>
    <property type="evidence" value="ECO:0007669"/>
    <property type="project" value="TreeGrafter"/>
</dbReference>
<evidence type="ECO:0000256" key="2">
    <source>
        <dbReference type="ARBA" id="ARBA00005135"/>
    </source>
</evidence>
<dbReference type="InterPro" id="IPR004469">
    <property type="entry name" value="PSP"/>
</dbReference>
<evidence type="ECO:0000256" key="9">
    <source>
        <dbReference type="ARBA" id="ARBA00023299"/>
    </source>
</evidence>
<keyword evidence="9" id="KW-0718">Serine biosynthesis</keyword>
<evidence type="ECO:0000256" key="6">
    <source>
        <dbReference type="ARBA" id="ARBA00022723"/>
    </source>
</evidence>
<dbReference type="Proteomes" id="UP000189735">
    <property type="component" value="Unassembled WGS sequence"/>
</dbReference>
<gene>
    <name evidence="14" type="ORF">SAMN06295879_0603</name>
</gene>
<name>A0A1T4X4A3_9MICO</name>
<dbReference type="PANTHER" id="PTHR43344:SF2">
    <property type="entry name" value="PHOSPHOSERINE PHOSPHATASE"/>
    <property type="match status" value="1"/>
</dbReference>
<comment type="catalytic activity">
    <reaction evidence="12">
        <text>O-phospho-D-serine + H2O = D-serine + phosphate</text>
        <dbReference type="Rhea" id="RHEA:24873"/>
        <dbReference type="ChEBI" id="CHEBI:15377"/>
        <dbReference type="ChEBI" id="CHEBI:35247"/>
        <dbReference type="ChEBI" id="CHEBI:43474"/>
        <dbReference type="ChEBI" id="CHEBI:58680"/>
        <dbReference type="EC" id="3.1.3.3"/>
    </reaction>
</comment>
<dbReference type="Gene3D" id="3.40.50.1000">
    <property type="entry name" value="HAD superfamily/HAD-like"/>
    <property type="match status" value="1"/>
</dbReference>
<dbReference type="UniPathway" id="UPA00135">
    <property type="reaction ID" value="UER00198"/>
</dbReference>
<evidence type="ECO:0000256" key="3">
    <source>
        <dbReference type="ARBA" id="ARBA00009184"/>
    </source>
</evidence>
<dbReference type="SFLD" id="SFLDG01137">
    <property type="entry name" value="C1.6.1:_Phosphoserine_Phosphat"/>
    <property type="match status" value="1"/>
</dbReference>
<keyword evidence="8" id="KW-0460">Magnesium</keyword>